<dbReference type="RefSeq" id="WP_185385299.1">
    <property type="nucleotide sequence ID" value="NZ_JAARPI010000003.1"/>
</dbReference>
<keyword evidence="1" id="KW-1133">Transmembrane helix</keyword>
<keyword evidence="1" id="KW-0812">Transmembrane</keyword>
<dbReference type="EMBL" id="JAARPT010000002">
    <property type="protein sequence ID" value="MBC1400906.1"/>
    <property type="molecule type" value="Genomic_DNA"/>
</dbReference>
<accession>A0A7X0WR52</accession>
<evidence type="ECO:0000313" key="5">
    <source>
        <dbReference type="Proteomes" id="UP000574104"/>
    </source>
</evidence>
<feature type="transmembrane region" description="Helical" evidence="1">
    <location>
        <begin position="12"/>
        <end position="29"/>
    </location>
</feature>
<name>A0A7X0WR52_9LIST</name>
<dbReference type="Proteomes" id="UP000574104">
    <property type="component" value="Unassembled WGS sequence"/>
</dbReference>
<gene>
    <name evidence="2" type="ORF">HB836_04785</name>
    <name evidence="3" type="ORF">HB904_11165</name>
</gene>
<comment type="caution">
    <text evidence="3">The sequence shown here is derived from an EMBL/GenBank/DDBJ whole genome shotgun (WGS) entry which is preliminary data.</text>
</comment>
<proteinExistence type="predicted"/>
<dbReference type="EMBL" id="JAARSH010000006">
    <property type="protein sequence ID" value="MBC1616753.1"/>
    <property type="molecule type" value="Genomic_DNA"/>
</dbReference>
<evidence type="ECO:0000313" key="3">
    <source>
        <dbReference type="EMBL" id="MBC1616753.1"/>
    </source>
</evidence>
<keyword evidence="1" id="KW-0472">Membrane</keyword>
<evidence type="ECO:0000313" key="4">
    <source>
        <dbReference type="Proteomes" id="UP000544413"/>
    </source>
</evidence>
<dbReference type="AlphaFoldDB" id="A0A7X0WR52"/>
<organism evidence="3 5">
    <name type="scientific">Listeria booriae</name>
    <dbReference type="NCBI Taxonomy" id="1552123"/>
    <lineage>
        <taxon>Bacteria</taxon>
        <taxon>Bacillati</taxon>
        <taxon>Bacillota</taxon>
        <taxon>Bacilli</taxon>
        <taxon>Bacillales</taxon>
        <taxon>Listeriaceae</taxon>
        <taxon>Listeria</taxon>
    </lineage>
</organism>
<evidence type="ECO:0000313" key="2">
    <source>
        <dbReference type="EMBL" id="MBC1400906.1"/>
    </source>
</evidence>
<reference evidence="4 5" key="1">
    <citation type="submission" date="2020-03" db="EMBL/GenBank/DDBJ databases">
        <title>Soil Listeria distribution.</title>
        <authorList>
            <person name="Liao J."/>
            <person name="Wiedmann M."/>
        </authorList>
    </citation>
    <scope>NUCLEOTIDE SEQUENCE [LARGE SCALE GENOMIC DNA]</scope>
    <source>
        <strain evidence="3 5">FSL L7-1299</strain>
        <strain evidence="2 4">FSL L7-1658</strain>
    </source>
</reference>
<feature type="transmembrane region" description="Helical" evidence="1">
    <location>
        <begin position="41"/>
        <end position="60"/>
    </location>
</feature>
<sequence>MQELLYNPEKILFTVLTIIILLGVGLLLARYGFRSYNYHGGAIAISATCIGTITFIVGIILLITNLQYLVLPALIAGGIYFYNR</sequence>
<feature type="transmembrane region" description="Helical" evidence="1">
    <location>
        <begin position="66"/>
        <end position="83"/>
    </location>
</feature>
<protein>
    <submittedName>
        <fullName evidence="3">Uncharacterized protein</fullName>
    </submittedName>
</protein>
<evidence type="ECO:0000256" key="1">
    <source>
        <dbReference type="SAM" id="Phobius"/>
    </source>
</evidence>
<dbReference type="Proteomes" id="UP000544413">
    <property type="component" value="Unassembled WGS sequence"/>
</dbReference>